<gene>
    <name evidence="11" type="ORF">FGK63_18095</name>
</gene>
<evidence type="ECO:0000259" key="10">
    <source>
        <dbReference type="PROSITE" id="PS50156"/>
    </source>
</evidence>
<keyword evidence="3 9" id="KW-0813">Transport</keyword>
<keyword evidence="6 9" id="KW-0812">Transmembrane</keyword>
<evidence type="ECO:0000256" key="9">
    <source>
        <dbReference type="RuleBase" id="RU364070"/>
    </source>
</evidence>
<dbReference type="SUPFAM" id="SSF82866">
    <property type="entry name" value="Multidrug efflux transporter AcrB transmembrane domain"/>
    <property type="match status" value="2"/>
</dbReference>
<feature type="transmembrane region" description="Helical" evidence="9">
    <location>
        <begin position="970"/>
        <end position="990"/>
    </location>
</feature>
<sequence length="1039" mass="111522">MLSRFFISRPVFASVIAIVIVVAGLISIPLLPVGEFPEVVPPTVVVNATYTGGSAEVVEEAVTIPLEEQINGVQGMVYMSSTSSNDGTSNITVTFEEGYDLSIAAVDTQNRVSTAMAQLPDEVIAAGVTVTKESVDLTLGVNLISPGGQFDELFISNYADIHITDRLKRIPGVGTVMVWGERVYAMRVWLDPEKLASLGLTASDVYDAVTEQNQQVAAGSIGAPPSADNQKFELTLTTKGRLRNKEEFENIILGTGEDSAVIRLKDVARVELGAEDYSFVSTLDGNPTVGLGIMQLPGANALRLASQVRETMAELSQDFPEGLEYTVLYDTTEFDREAIRDVLFTLVQAILLVVFVIVVFLPNLRAAIIPVITIPVCLIGTFALMLALGFSINLLTLFGLVLAVGLVVDDAIVVVENVSRHIENGETDAKEAARRAMDEVTGPIVATSLVLLAVFIPVALMPGLTGKLYQQFALTIASAVAISAVNALTLSPALCGLLLGGARPKAKIIQRFDAGFVWFTRRYEAVVGWFIRVWQPVALGFAALLAGTVYMFTLVPTGFIPNEDQGYFIISLETPEGTALGQTQKVVDEAYEILHDLPGVKGVVTFTGFSFLTNTSASNLGNLFAVLEPWGERKGHNESVTALMAEAQAQFDEIPGGVLTTFNPPPIFGLSPTGGFQFELQDTTGGSLKDLEQVTQDMVAAGNARPELAGLFSPFSASTPQLHIELDRTKALTEGVSVGNVFDALQTFLGGIYVNDFNVYGRVYKVYLQADVDARQAEEDIGRLYVRNDDGGMVPLSALVKVQPQIGARTINHYNLFRSTSINGAAGEGYSSSQAIAAMNSLANQELPRGYTFEWTGNAYQEIKAGNVAPILFALAVVFAFLFLAAQYESFVMPLMVLLAVPLAIFGALVAQWLRGYDNNIYCQIGLVMLIGLASKGAILIVEFARRRREEGLAIEESAMEAARIRIRPLLMTAFAFILGVVPLVLASGAGSAARRSLGTAVFGGMIVATVLSLVLVPVLYVVIERLRERLAGSSRSSG</sequence>
<evidence type="ECO:0000256" key="4">
    <source>
        <dbReference type="ARBA" id="ARBA00022475"/>
    </source>
</evidence>
<dbReference type="Gene3D" id="3.30.70.1440">
    <property type="entry name" value="Multidrug efflux transporter AcrB pore domain"/>
    <property type="match status" value="1"/>
</dbReference>
<feature type="transmembrane region" description="Helical" evidence="9">
    <location>
        <begin position="921"/>
        <end position="942"/>
    </location>
</feature>
<dbReference type="SUPFAM" id="SSF82714">
    <property type="entry name" value="Multidrug efflux transporter AcrB TolC docking domain, DN and DC subdomains"/>
    <property type="match status" value="2"/>
</dbReference>
<feature type="transmembrane region" description="Helical" evidence="9">
    <location>
        <begin position="12"/>
        <end position="31"/>
    </location>
</feature>
<dbReference type="Gene3D" id="1.20.1640.10">
    <property type="entry name" value="Multidrug efflux transporter AcrB transmembrane domain"/>
    <property type="match status" value="2"/>
</dbReference>
<comment type="similarity">
    <text evidence="2 9">Belongs to the resistance-nodulation-cell division (RND) (TC 2.A.6) family.</text>
</comment>
<evidence type="ECO:0000256" key="3">
    <source>
        <dbReference type="ARBA" id="ARBA00022448"/>
    </source>
</evidence>
<dbReference type="Gene3D" id="3.30.70.1320">
    <property type="entry name" value="Multidrug efflux transporter AcrB pore domain like"/>
    <property type="match status" value="1"/>
</dbReference>
<feature type="transmembrane region" description="Helical" evidence="9">
    <location>
        <begin position="895"/>
        <end position="915"/>
    </location>
</feature>
<evidence type="ECO:0000256" key="5">
    <source>
        <dbReference type="ARBA" id="ARBA00022519"/>
    </source>
</evidence>
<feature type="transmembrane region" description="Helical" evidence="9">
    <location>
        <begin position="368"/>
        <end position="388"/>
    </location>
</feature>
<dbReference type="InterPro" id="IPR004764">
    <property type="entry name" value="MdtF-like"/>
</dbReference>
<proteinExistence type="inferred from homology"/>
<evidence type="ECO:0000256" key="8">
    <source>
        <dbReference type="ARBA" id="ARBA00023136"/>
    </source>
</evidence>
<evidence type="ECO:0000313" key="12">
    <source>
        <dbReference type="Proteomes" id="UP001193035"/>
    </source>
</evidence>
<reference evidence="11 12" key="1">
    <citation type="submission" date="2019-05" db="EMBL/GenBank/DDBJ databases">
        <title>Ruegeria sp. nov., isolated from tidal flat.</title>
        <authorList>
            <person name="Kim W."/>
        </authorList>
    </citation>
    <scope>NUCLEOTIDE SEQUENCE [LARGE SCALE GENOMIC DNA]</scope>
    <source>
        <strain evidence="11 12">CAU 1488</strain>
    </source>
</reference>
<keyword evidence="7 9" id="KW-1133">Transmembrane helix</keyword>
<feature type="transmembrane region" description="Helical" evidence="9">
    <location>
        <begin position="440"/>
        <end position="460"/>
    </location>
</feature>
<evidence type="ECO:0000256" key="1">
    <source>
        <dbReference type="ARBA" id="ARBA00004429"/>
    </source>
</evidence>
<protein>
    <recommendedName>
        <fullName evidence="9">Efflux pump membrane transporter</fullName>
    </recommendedName>
</protein>
<dbReference type="Gene3D" id="3.30.2090.10">
    <property type="entry name" value="Multidrug efflux transporter AcrB TolC docking domain, DN and DC subdomains"/>
    <property type="match status" value="2"/>
</dbReference>
<keyword evidence="5 9" id="KW-0997">Cell inner membrane</keyword>
<comment type="subcellular location">
    <subcellularLocation>
        <location evidence="1 9">Cell inner membrane</location>
        <topology evidence="1 9">Multi-pass membrane protein</topology>
    </subcellularLocation>
</comment>
<dbReference type="NCBIfam" id="TIGR00915">
    <property type="entry name" value="2A0602"/>
    <property type="match status" value="1"/>
</dbReference>
<dbReference type="SUPFAM" id="SSF82693">
    <property type="entry name" value="Multidrug efflux transporter AcrB pore domain, PN1, PN2, PC1 and PC2 subdomains"/>
    <property type="match status" value="4"/>
</dbReference>
<dbReference type="PRINTS" id="PR00702">
    <property type="entry name" value="ACRIFLAVINRP"/>
</dbReference>
<evidence type="ECO:0000256" key="2">
    <source>
        <dbReference type="ARBA" id="ARBA00010942"/>
    </source>
</evidence>
<evidence type="ECO:0000313" key="11">
    <source>
        <dbReference type="EMBL" id="TMV04199.1"/>
    </source>
</evidence>
<comment type="caution">
    <text evidence="11">The sequence shown here is derived from an EMBL/GenBank/DDBJ whole genome shotgun (WGS) entry which is preliminary data.</text>
</comment>
<dbReference type="InterPro" id="IPR027463">
    <property type="entry name" value="AcrB_DN_DC_subdom"/>
</dbReference>
<dbReference type="InterPro" id="IPR000731">
    <property type="entry name" value="SSD"/>
</dbReference>
<name>A0ABY2WTQ1_9RHOB</name>
<dbReference type="PROSITE" id="PS50156">
    <property type="entry name" value="SSD"/>
    <property type="match status" value="1"/>
</dbReference>
<feature type="domain" description="SSD" evidence="10">
    <location>
        <begin position="367"/>
        <end position="497"/>
    </location>
</feature>
<feature type="transmembrane region" description="Helical" evidence="9">
    <location>
        <begin position="1002"/>
        <end position="1024"/>
    </location>
</feature>
<feature type="transmembrane region" description="Helical" evidence="9">
    <location>
        <begin position="394"/>
        <end position="415"/>
    </location>
</feature>
<accession>A0ABY2WTQ1</accession>
<dbReference type="RefSeq" id="WP_138844916.1">
    <property type="nucleotide sequence ID" value="NZ_VCPD01000008.1"/>
</dbReference>
<dbReference type="PANTHER" id="PTHR32063:SF11">
    <property type="entry name" value="CATION OR DRUG EFFLUX SYSTEM PROTEIN"/>
    <property type="match status" value="1"/>
</dbReference>
<feature type="transmembrane region" description="Helical" evidence="9">
    <location>
        <begin position="472"/>
        <end position="499"/>
    </location>
</feature>
<dbReference type="InterPro" id="IPR001036">
    <property type="entry name" value="Acrflvin-R"/>
</dbReference>
<dbReference type="PANTHER" id="PTHR32063">
    <property type="match status" value="1"/>
</dbReference>
<feature type="transmembrane region" description="Helical" evidence="9">
    <location>
        <begin position="868"/>
        <end position="888"/>
    </location>
</feature>
<keyword evidence="12" id="KW-1185">Reference proteome</keyword>
<dbReference type="EMBL" id="VCPD01000008">
    <property type="protein sequence ID" value="TMV04199.1"/>
    <property type="molecule type" value="Genomic_DNA"/>
</dbReference>
<dbReference type="NCBIfam" id="NF000282">
    <property type="entry name" value="RND_permease_1"/>
    <property type="match status" value="1"/>
</dbReference>
<evidence type="ECO:0000256" key="7">
    <source>
        <dbReference type="ARBA" id="ARBA00022989"/>
    </source>
</evidence>
<feature type="transmembrane region" description="Helical" evidence="9">
    <location>
        <begin position="529"/>
        <end position="552"/>
    </location>
</feature>
<organism evidence="11 12">
    <name type="scientific">Ruegeria sediminis</name>
    <dbReference type="NCBI Taxonomy" id="2583820"/>
    <lineage>
        <taxon>Bacteria</taxon>
        <taxon>Pseudomonadati</taxon>
        <taxon>Pseudomonadota</taxon>
        <taxon>Alphaproteobacteria</taxon>
        <taxon>Rhodobacterales</taxon>
        <taxon>Roseobacteraceae</taxon>
        <taxon>Ruegeria</taxon>
    </lineage>
</organism>
<dbReference type="Pfam" id="PF00873">
    <property type="entry name" value="ACR_tran"/>
    <property type="match status" value="1"/>
</dbReference>
<dbReference type="Gene3D" id="3.30.70.1430">
    <property type="entry name" value="Multidrug efflux transporter AcrB pore domain"/>
    <property type="match status" value="2"/>
</dbReference>
<feature type="transmembrane region" description="Helical" evidence="9">
    <location>
        <begin position="342"/>
        <end position="361"/>
    </location>
</feature>
<dbReference type="Proteomes" id="UP001193035">
    <property type="component" value="Unassembled WGS sequence"/>
</dbReference>
<keyword evidence="4" id="KW-1003">Cell membrane</keyword>
<evidence type="ECO:0000256" key="6">
    <source>
        <dbReference type="ARBA" id="ARBA00022692"/>
    </source>
</evidence>
<keyword evidence="8 9" id="KW-0472">Membrane</keyword>